<dbReference type="SUPFAM" id="SSF63829">
    <property type="entry name" value="Calcium-dependent phosphotriesterase"/>
    <property type="match status" value="1"/>
</dbReference>
<sequence>MVYNKLKGLIILFALLISGQLLGQDNSVALGEWRSHLSYENIVALTESDDAVFYASTQAILKVYKEDQSLEHLNKVSGLSDMRIKTIEYHRSEALLVIAYVNGNIDLLYDNGYVENLAAIMTNNNIIGDKSINHIYTSGKQIYFSCSFGLVVYDLDIDAFSQTTFTTSDVNSCTQYGDTLFMATNQGIYKGVLDGRNLLDFGTWQFQGRNAGLNIASYASRNLINFNNKVYAAALDTLYQYYNGTWHHFSGYDQAAGQAISMWRPTGTGDFVPHYNMSLNYNQDKLIIATNTPTYYLIDVANTIETKRYSGSWRVKDLVIDQENIHWAADEAFMHRDFQYIKPNAPRSNTVADMHVDEDGTLWVASAPYNGISAYFSGNGFFSYKEGEWKEYSARTNAITDTFWDPVRIISNPVNNKIYVGSFMSGLLEMDADEHVLTYDQYTPGVPLKGANGDNARTRIQGLAVDEDGNVWMTNSTTFDATLTVKRRNGDWKGFPGTYFQNQTQVEDLAIDRNGYKWVKHVTGKVTVFDSGDLDNDSDDRSIQLGSNNTVLPNNDIKCLVADKNGTIWIGTNAGITIFNCSSNVFDGACTGNRPVISQDDFNGYLLEGETVVDIAVDGGNRKWVATNNGLFLLSADGYEQLAYFTKENSPLFDNEVNHLTIDGLTGTIYIATGSGIQSFRGEATTGQQRMKSDDIVVFPHPVEPNYDGPIAISNLVDEANVKITDVSGRLVYETTALGGQAIWNGTDYNGRRAKSGVYLVFVVSEAGGQKGVGKILFLN</sequence>
<accession>A0A6S6S1Y2</accession>
<dbReference type="Gene3D" id="2.130.10.10">
    <property type="entry name" value="YVTN repeat-like/Quinoprotein amine dehydrogenase"/>
    <property type="match status" value="3"/>
</dbReference>
<reference evidence="2" key="1">
    <citation type="submission" date="2020-01" db="EMBL/GenBank/DDBJ databases">
        <authorList>
            <person name="Meier V. D."/>
            <person name="Meier V D."/>
        </authorList>
    </citation>
    <scope>NUCLEOTIDE SEQUENCE</scope>
    <source>
        <strain evidence="2">HLG_WM_MAG_10</strain>
    </source>
</reference>
<dbReference type="AlphaFoldDB" id="A0A6S6S1Y2"/>
<name>A0A6S6S1Y2_9BACT</name>
<dbReference type="InterPro" id="IPR011110">
    <property type="entry name" value="Reg_prop"/>
</dbReference>
<feature type="domain" description="PorZ N-terminal beta-propeller" evidence="1">
    <location>
        <begin position="52"/>
        <end position="205"/>
    </location>
</feature>
<proteinExistence type="predicted"/>
<gene>
    <name evidence="2" type="ORF">HELGO_WM28362</name>
</gene>
<evidence type="ECO:0000313" key="2">
    <source>
        <dbReference type="EMBL" id="CAA6798879.1"/>
    </source>
</evidence>
<dbReference type="Pfam" id="PF21544">
    <property type="entry name" value="PorZ_N_b_propeller"/>
    <property type="match status" value="1"/>
</dbReference>
<organism evidence="2">
    <name type="scientific">uncultured Aureispira sp</name>
    <dbReference type="NCBI Taxonomy" id="1331704"/>
    <lineage>
        <taxon>Bacteria</taxon>
        <taxon>Pseudomonadati</taxon>
        <taxon>Bacteroidota</taxon>
        <taxon>Saprospiria</taxon>
        <taxon>Saprospirales</taxon>
        <taxon>Saprospiraceae</taxon>
        <taxon>Aureispira</taxon>
        <taxon>environmental samples</taxon>
    </lineage>
</organism>
<dbReference type="Pfam" id="PF07494">
    <property type="entry name" value="Reg_prop"/>
    <property type="match status" value="1"/>
</dbReference>
<dbReference type="Gene3D" id="2.60.40.4070">
    <property type="match status" value="1"/>
</dbReference>
<protein>
    <submittedName>
        <fullName evidence="2">Two component regulator propeller domain protein</fullName>
    </submittedName>
</protein>
<dbReference type="InterPro" id="IPR015943">
    <property type="entry name" value="WD40/YVTN_repeat-like_dom_sf"/>
</dbReference>
<dbReference type="SUPFAM" id="SSF101898">
    <property type="entry name" value="NHL repeat"/>
    <property type="match status" value="1"/>
</dbReference>
<dbReference type="InterPro" id="IPR048954">
    <property type="entry name" value="PorZ_N"/>
</dbReference>
<evidence type="ECO:0000259" key="1">
    <source>
        <dbReference type="Pfam" id="PF21544"/>
    </source>
</evidence>
<dbReference type="EMBL" id="CACVAQ010000011">
    <property type="protein sequence ID" value="CAA6798879.1"/>
    <property type="molecule type" value="Genomic_DNA"/>
</dbReference>